<evidence type="ECO:0000256" key="2">
    <source>
        <dbReference type="ARBA" id="ARBA00023163"/>
    </source>
</evidence>
<proteinExistence type="predicted"/>
<organism evidence="4">
    <name type="scientific">viral metagenome</name>
    <dbReference type="NCBI Taxonomy" id="1070528"/>
    <lineage>
        <taxon>unclassified sequences</taxon>
        <taxon>metagenomes</taxon>
        <taxon>organismal metagenomes</taxon>
    </lineage>
</organism>
<dbReference type="SMART" id="SM00662">
    <property type="entry name" value="RPOLD"/>
    <property type="match status" value="1"/>
</dbReference>
<dbReference type="GO" id="GO:0003899">
    <property type="term" value="F:DNA-directed RNA polymerase activity"/>
    <property type="evidence" value="ECO:0007669"/>
    <property type="project" value="InterPro"/>
</dbReference>
<evidence type="ECO:0000256" key="1">
    <source>
        <dbReference type="ARBA" id="ARBA00022478"/>
    </source>
</evidence>
<sequence>MSITLFNEDENNASFRFQGHLSIANAIRRTVLNDIDTWVFITSPNEENQAVFHTNTTRMNNELLKQRLSCIPIHVKYLNSKTDLTNYYLEVNVQNTEDTILQVTTKDFIVKHKETNEVLEEEIFPPFISEEGERHYITFIVLRPQISAEISGEKIHFTCAFSVGNARMNAMFNVVSNCSYGNTIDKDLCRQVLIKKKEEWEMTMSKEEVEKQVDNWWLLDAKRIFIPDSFDFTMETLGVFTNREIIIKACLFILESLRKLSLSVESDDVNLDIKKSLTTIPNAWDIVFIDDYTIGKMLEYSFTKTDVTYCGYIKLHPHDEQSTLRIAFKKEVMFDDLIEKIISAIEENIDLFNNLGNGLIGQKK</sequence>
<dbReference type="GO" id="GO:0006351">
    <property type="term" value="P:DNA-templated transcription"/>
    <property type="evidence" value="ECO:0007669"/>
    <property type="project" value="InterPro"/>
</dbReference>
<accession>A0A6C0HTF5</accession>
<dbReference type="InterPro" id="IPR011263">
    <property type="entry name" value="DNA-dir_RNA_pol_RpoA/D/Rpb3"/>
</dbReference>
<evidence type="ECO:0000313" key="4">
    <source>
        <dbReference type="EMBL" id="QHT83426.1"/>
    </source>
</evidence>
<reference evidence="4" key="1">
    <citation type="journal article" date="2020" name="Nature">
        <title>Giant virus diversity and host interactions through global metagenomics.</title>
        <authorList>
            <person name="Schulz F."/>
            <person name="Roux S."/>
            <person name="Paez-Espino D."/>
            <person name="Jungbluth S."/>
            <person name="Walsh D.A."/>
            <person name="Denef V.J."/>
            <person name="McMahon K.D."/>
            <person name="Konstantinidis K.T."/>
            <person name="Eloe-Fadrosh E.A."/>
            <person name="Kyrpides N.C."/>
            <person name="Woyke T."/>
        </authorList>
    </citation>
    <scope>NUCLEOTIDE SEQUENCE</scope>
    <source>
        <strain evidence="4">GVMAG-M-3300023184-167</strain>
    </source>
</reference>
<dbReference type="InterPro" id="IPR036603">
    <property type="entry name" value="RBP11-like"/>
</dbReference>
<protein>
    <recommendedName>
        <fullName evidence="3">DNA-directed RNA polymerase RpoA/D/Rpb3-type domain-containing protein</fullName>
    </recommendedName>
</protein>
<keyword evidence="2" id="KW-0804">Transcription</keyword>
<feature type="domain" description="DNA-directed RNA polymerase RpoA/D/Rpb3-type" evidence="3">
    <location>
        <begin position="12"/>
        <end position="263"/>
    </location>
</feature>
<dbReference type="Gene3D" id="2.170.120.12">
    <property type="entry name" value="DNA-directed RNA polymerase, insert domain"/>
    <property type="match status" value="1"/>
</dbReference>
<evidence type="ECO:0000259" key="3">
    <source>
        <dbReference type="SMART" id="SM00662"/>
    </source>
</evidence>
<dbReference type="GO" id="GO:0000428">
    <property type="term" value="C:DNA-directed RNA polymerase complex"/>
    <property type="evidence" value="ECO:0007669"/>
    <property type="project" value="UniProtKB-KW"/>
</dbReference>
<dbReference type="Gene3D" id="3.30.1360.10">
    <property type="entry name" value="RNA polymerase, RBP11-like subunit"/>
    <property type="match status" value="2"/>
</dbReference>
<dbReference type="SUPFAM" id="SSF55257">
    <property type="entry name" value="RBP11-like subunits of RNA polymerase"/>
    <property type="match status" value="2"/>
</dbReference>
<name>A0A6C0HTF5_9ZZZZ</name>
<keyword evidence="1" id="KW-0240">DNA-directed RNA polymerase</keyword>
<dbReference type="EMBL" id="MN740009">
    <property type="protein sequence ID" value="QHT83426.1"/>
    <property type="molecule type" value="Genomic_DNA"/>
</dbReference>
<dbReference type="GO" id="GO:0046983">
    <property type="term" value="F:protein dimerization activity"/>
    <property type="evidence" value="ECO:0007669"/>
    <property type="project" value="InterPro"/>
</dbReference>
<dbReference type="AlphaFoldDB" id="A0A6C0HTF5"/>
<dbReference type="InterPro" id="IPR036643">
    <property type="entry name" value="RNApol_insert_sf"/>
</dbReference>